<evidence type="ECO:0000313" key="18">
    <source>
        <dbReference type="RefSeq" id="XP_031557764.1"/>
    </source>
</evidence>
<dbReference type="GO" id="GO:0016607">
    <property type="term" value="C:nuclear speck"/>
    <property type="evidence" value="ECO:0007669"/>
    <property type="project" value="UniProtKB-SubCell"/>
</dbReference>
<evidence type="ECO:0000256" key="8">
    <source>
        <dbReference type="ARBA" id="ARBA00023125"/>
    </source>
</evidence>
<dbReference type="RefSeq" id="XP_031557764.1">
    <property type="nucleotide sequence ID" value="XM_031701904.1"/>
</dbReference>
<dbReference type="AlphaFoldDB" id="A0A6P8HN17"/>
<evidence type="ECO:0000256" key="2">
    <source>
        <dbReference type="ARBA" id="ARBA00005998"/>
    </source>
</evidence>
<feature type="compositionally biased region" description="Polar residues" evidence="15">
    <location>
        <begin position="171"/>
        <end position="182"/>
    </location>
</feature>
<evidence type="ECO:0000256" key="7">
    <source>
        <dbReference type="ARBA" id="ARBA00023015"/>
    </source>
</evidence>
<evidence type="ECO:0000313" key="17">
    <source>
        <dbReference type="Proteomes" id="UP000515163"/>
    </source>
</evidence>
<comment type="subcellular location">
    <subcellularLocation>
        <location evidence="1">Nucleus speckle</location>
    </subcellularLocation>
</comment>
<keyword evidence="10" id="KW-0804">Transcription</keyword>
<dbReference type="GO" id="GO:0000978">
    <property type="term" value="F:RNA polymerase II cis-regulatory region sequence-specific DNA binding"/>
    <property type="evidence" value="ECO:0007669"/>
    <property type="project" value="TreeGrafter"/>
</dbReference>
<dbReference type="PANTHER" id="PTHR10270:SF161">
    <property type="entry name" value="SEX-DETERMINING REGION Y PROTEIN"/>
    <property type="match status" value="1"/>
</dbReference>
<dbReference type="GO" id="GO:0007548">
    <property type="term" value="P:sex differentiation"/>
    <property type="evidence" value="ECO:0007669"/>
    <property type="project" value="UniProtKB-KW"/>
</dbReference>
<dbReference type="Proteomes" id="UP000515163">
    <property type="component" value="Unplaced"/>
</dbReference>
<comment type="function">
    <text evidence="13">Transcriptional regulator that controls a genetic switch in male development. It is necessary and sufficient for initiating male sex determination by directing the development of supporting cell precursors (pre-Sertoli cells) as Sertoli rather than granulosa cells. Involved in different aspects of gene regulation including promoter activation or repression. Binds to the DNA consensus sequence 5'-[AT]AACAA[AT]-3'. SRY HMG box recognizes DNA by partial intercalation in the minor groove and promotes DNA bending. Also involved in pre-mRNA splicing. In male adult brain involved in the maintenance of motor functions of dopaminergic neurons.</text>
</comment>
<dbReference type="GeneID" id="116294317"/>
<dbReference type="OrthoDB" id="6247875at2759"/>
<evidence type="ECO:0000256" key="11">
    <source>
        <dbReference type="ARBA" id="ARBA00023242"/>
    </source>
</evidence>
<keyword evidence="8 14" id="KW-0238">DNA-binding</keyword>
<name>A0A6P8HN17_ACTTE</name>
<dbReference type="PROSITE" id="PS50118">
    <property type="entry name" value="HMG_BOX_2"/>
    <property type="match status" value="1"/>
</dbReference>
<keyword evidence="4" id="KW-0221">Differentiation</keyword>
<dbReference type="Gene3D" id="1.10.30.10">
    <property type="entry name" value="High mobility group box domain"/>
    <property type="match status" value="1"/>
</dbReference>
<dbReference type="GO" id="GO:0005516">
    <property type="term" value="F:calmodulin binding"/>
    <property type="evidence" value="ECO:0007669"/>
    <property type="project" value="UniProtKB-KW"/>
</dbReference>
<evidence type="ECO:0000256" key="10">
    <source>
        <dbReference type="ARBA" id="ARBA00023163"/>
    </source>
</evidence>
<dbReference type="Pfam" id="PF00505">
    <property type="entry name" value="HMG_box"/>
    <property type="match status" value="1"/>
</dbReference>
<keyword evidence="5" id="KW-0112">Calmodulin-binding</keyword>
<dbReference type="CDD" id="cd22004">
    <property type="entry name" value="HMG-box_SOX"/>
    <property type="match status" value="1"/>
</dbReference>
<dbReference type="InterPro" id="IPR009071">
    <property type="entry name" value="HMG_box_dom"/>
</dbReference>
<evidence type="ECO:0000256" key="3">
    <source>
        <dbReference type="ARBA" id="ARBA00019052"/>
    </source>
</evidence>
<dbReference type="GO" id="GO:0001228">
    <property type="term" value="F:DNA-binding transcription activator activity, RNA polymerase II-specific"/>
    <property type="evidence" value="ECO:0007669"/>
    <property type="project" value="TreeGrafter"/>
</dbReference>
<dbReference type="GO" id="GO:0030154">
    <property type="term" value="P:cell differentiation"/>
    <property type="evidence" value="ECO:0007669"/>
    <property type="project" value="UniProtKB-KW"/>
</dbReference>
<evidence type="ECO:0000256" key="5">
    <source>
        <dbReference type="ARBA" id="ARBA00022860"/>
    </source>
</evidence>
<evidence type="ECO:0000256" key="9">
    <source>
        <dbReference type="ARBA" id="ARBA00023159"/>
    </source>
</evidence>
<proteinExistence type="inferred from homology"/>
<evidence type="ECO:0000256" key="15">
    <source>
        <dbReference type="SAM" id="MobiDB-lite"/>
    </source>
</evidence>
<dbReference type="KEGG" id="aten:116294317"/>
<feature type="region of interest" description="Disordered" evidence="15">
    <location>
        <begin position="138"/>
        <end position="182"/>
    </location>
</feature>
<evidence type="ECO:0000259" key="16">
    <source>
        <dbReference type="PROSITE" id="PS50118"/>
    </source>
</evidence>
<dbReference type="SMART" id="SM00398">
    <property type="entry name" value="HMG"/>
    <property type="match status" value="1"/>
</dbReference>
<keyword evidence="7" id="KW-0805">Transcription regulation</keyword>
<evidence type="ECO:0000256" key="1">
    <source>
        <dbReference type="ARBA" id="ARBA00004324"/>
    </source>
</evidence>
<keyword evidence="17" id="KW-1185">Reference proteome</keyword>
<organism evidence="17 18">
    <name type="scientific">Actinia tenebrosa</name>
    <name type="common">Australian red waratah sea anemone</name>
    <dbReference type="NCBI Taxonomy" id="6105"/>
    <lineage>
        <taxon>Eukaryota</taxon>
        <taxon>Metazoa</taxon>
        <taxon>Cnidaria</taxon>
        <taxon>Anthozoa</taxon>
        <taxon>Hexacorallia</taxon>
        <taxon>Actiniaria</taxon>
        <taxon>Actiniidae</taxon>
        <taxon>Actinia</taxon>
    </lineage>
</organism>
<feature type="domain" description="HMG box" evidence="16">
    <location>
        <begin position="20"/>
        <end position="88"/>
    </location>
</feature>
<feature type="DNA-binding region" description="HMG box" evidence="14">
    <location>
        <begin position="20"/>
        <end position="88"/>
    </location>
</feature>
<evidence type="ECO:0000256" key="14">
    <source>
        <dbReference type="PROSITE-ProRule" id="PRU00267"/>
    </source>
</evidence>
<sequence length="244" mass="28454">MSSEVQGSSANELKSGSEKIKRPLNAFIIWSKKRRRVIANENPQMHNFDISRKLGLEWQKLSEEEKAYYFDEAKRLKEEHKEMYPNYKYQPRKRDKTNKRGKMFQGAPFHFNFFAPGSPYYDSRYPFAIPESRLEGYSPEGAHLHIDSPNDDPTASSSPTSLPSQTKPSSQVQDVGSKSNAICPNYRQSSEGFVSYRPCDQSYMHLRSTMEWPHWYPGSTSRLGTVPYYSCFYPWHSRPDYHYS</sequence>
<dbReference type="FunFam" id="1.10.30.10:FF:000003">
    <property type="entry name" value="Putative transcription factor SOX-6"/>
    <property type="match status" value="1"/>
</dbReference>
<evidence type="ECO:0000256" key="4">
    <source>
        <dbReference type="ARBA" id="ARBA00022782"/>
    </source>
</evidence>
<evidence type="ECO:0000256" key="13">
    <source>
        <dbReference type="ARBA" id="ARBA00045821"/>
    </source>
</evidence>
<keyword evidence="9" id="KW-0010">Activator</keyword>
<protein>
    <recommendedName>
        <fullName evidence="3">Sex-determining region Y protein</fullName>
    </recommendedName>
    <alternativeName>
        <fullName evidence="12">Testis-determining factor</fullName>
    </alternativeName>
</protein>
<feature type="compositionally biased region" description="Low complexity" evidence="15">
    <location>
        <begin position="151"/>
        <end position="170"/>
    </location>
</feature>
<keyword evidence="6" id="KW-0726">Sexual differentiation</keyword>
<gene>
    <name evidence="18" type="primary">LOC116294317</name>
</gene>
<dbReference type="PANTHER" id="PTHR10270">
    <property type="entry name" value="SOX TRANSCRIPTION FACTOR"/>
    <property type="match status" value="1"/>
</dbReference>
<dbReference type="InterPro" id="IPR050140">
    <property type="entry name" value="SRY-related_HMG-box_TF-like"/>
</dbReference>
<accession>A0A6P8HN17</accession>
<dbReference type="InterPro" id="IPR036910">
    <property type="entry name" value="HMG_box_dom_sf"/>
</dbReference>
<keyword evidence="11 14" id="KW-0539">Nucleus</keyword>
<evidence type="ECO:0000256" key="6">
    <source>
        <dbReference type="ARBA" id="ARBA00022928"/>
    </source>
</evidence>
<dbReference type="InParanoid" id="A0A6P8HN17"/>
<comment type="similarity">
    <text evidence="2">Belongs to the SRY family.</text>
</comment>
<dbReference type="SUPFAM" id="SSF47095">
    <property type="entry name" value="HMG-box"/>
    <property type="match status" value="1"/>
</dbReference>
<evidence type="ECO:0000256" key="12">
    <source>
        <dbReference type="ARBA" id="ARBA00032498"/>
    </source>
</evidence>
<reference evidence="18" key="1">
    <citation type="submission" date="2025-08" db="UniProtKB">
        <authorList>
            <consortium name="RefSeq"/>
        </authorList>
    </citation>
    <scope>IDENTIFICATION</scope>
    <source>
        <tissue evidence="18">Tentacle</tissue>
    </source>
</reference>